<gene>
    <name evidence="2" type="ORF">ABNE31_13015</name>
</gene>
<feature type="transmembrane region" description="Helical" evidence="1">
    <location>
        <begin position="6"/>
        <end position="24"/>
    </location>
</feature>
<accession>A0AAU7MWB3</accession>
<sequence length="165" mass="19154">MGLKTVLLNLTFVITICFFANIGFSQSKGYKDVEYKIIAEGIDSPIEDLQIVCFNKFFNKDYLPSDFREKYNLNDKSLYKKQMLVEIFRTNTANNGFDKIYLKGIKEGQDKILIEYNFINSDNTNDDKRLSPFLIVQIPKSKKEIKFVVDGVNNNSESEIYIDNQ</sequence>
<evidence type="ECO:0000256" key="1">
    <source>
        <dbReference type="SAM" id="Phobius"/>
    </source>
</evidence>
<name>A0AAU7MWB3_9FLAO</name>
<dbReference type="EMBL" id="CP157804">
    <property type="protein sequence ID" value="XBQ22516.1"/>
    <property type="molecule type" value="Genomic_DNA"/>
</dbReference>
<dbReference type="KEGG" id="fld:ABNE31_13015"/>
<dbReference type="AlphaFoldDB" id="A0AAU7MWB3"/>
<reference evidence="2" key="1">
    <citation type="submission" date="2024-05" db="EMBL/GenBank/DDBJ databases">
        <title>Draft Genome Sequences of Flagellimonas sp. MMG031 and Marinobacter sp. MMG032 Isolated from the dinoflagellate Symbiodinium pilosum.</title>
        <authorList>
            <person name="Shikuma N.J."/>
            <person name="Farrell M.V."/>
        </authorList>
    </citation>
    <scope>NUCLEOTIDE SEQUENCE</scope>
    <source>
        <strain evidence="2">MMG031</strain>
    </source>
</reference>
<dbReference type="RefSeq" id="WP_349351441.1">
    <property type="nucleotide sequence ID" value="NZ_CP157804.1"/>
</dbReference>
<keyword evidence="1" id="KW-0812">Transmembrane</keyword>
<proteinExistence type="predicted"/>
<organism evidence="2">
    <name type="scientific">Flagellimonas sp. MMG031</name>
    <dbReference type="NCBI Taxonomy" id="3158549"/>
    <lineage>
        <taxon>Bacteria</taxon>
        <taxon>Pseudomonadati</taxon>
        <taxon>Bacteroidota</taxon>
        <taxon>Flavobacteriia</taxon>
        <taxon>Flavobacteriales</taxon>
        <taxon>Flavobacteriaceae</taxon>
        <taxon>Flagellimonas</taxon>
    </lineage>
</organism>
<protein>
    <recommendedName>
        <fullName evidence="3">Peptidase</fullName>
    </recommendedName>
</protein>
<keyword evidence="1" id="KW-0472">Membrane</keyword>
<evidence type="ECO:0000313" key="2">
    <source>
        <dbReference type="EMBL" id="XBQ22516.1"/>
    </source>
</evidence>
<evidence type="ECO:0008006" key="3">
    <source>
        <dbReference type="Google" id="ProtNLM"/>
    </source>
</evidence>
<keyword evidence="1" id="KW-1133">Transmembrane helix</keyword>